<dbReference type="PANTHER" id="PTHR10000">
    <property type="entry name" value="PHOSPHOSERINE PHOSPHATASE"/>
    <property type="match status" value="1"/>
</dbReference>
<dbReference type="SFLD" id="SFLDG01140">
    <property type="entry name" value="C2.B:_Phosphomannomutase_and_P"/>
    <property type="match status" value="1"/>
</dbReference>
<comment type="caution">
    <text evidence="1">The sequence shown here is derived from an EMBL/GenBank/DDBJ whole genome shotgun (WGS) entry which is preliminary data.</text>
</comment>
<dbReference type="GO" id="GO:0016791">
    <property type="term" value="F:phosphatase activity"/>
    <property type="evidence" value="ECO:0007669"/>
    <property type="project" value="TreeGrafter"/>
</dbReference>
<protein>
    <submittedName>
        <fullName evidence="1">Phosphatase</fullName>
    </submittedName>
</protein>
<dbReference type="PANTHER" id="PTHR10000:SF25">
    <property type="entry name" value="PHOSPHATASE YKRA-RELATED"/>
    <property type="match status" value="1"/>
</dbReference>
<dbReference type="SFLD" id="SFLDS00003">
    <property type="entry name" value="Haloacid_Dehalogenase"/>
    <property type="match status" value="1"/>
</dbReference>
<sequence length="281" mass="32317">MEWEGGLFLKFTFEKFWAILKVNRGSRGGSMYKMAVFDIDGTLTVRGDEIPDTALEAIEKLRERGIHCLIATGRERKNMAEILEVTGIENYVACNGHYVNYGEEVLYRYTYPKEVTDEVKRICQREGHCYGFSNGEGTFISDLEKLRERFSHPMLDRFKVIQGAEEEIENIIIFALESIDDFKVLEKEYNLVPWGNGMYDVLKRDRSKAVGIEEIRRKLGVKQEEIICFGDGYNDMEMIEYAGMGVAMGNGREELRRIADYVTDSVDNHGIYNACKKFGLI</sequence>
<dbReference type="Gene3D" id="3.40.50.1000">
    <property type="entry name" value="HAD superfamily/HAD-like"/>
    <property type="match status" value="1"/>
</dbReference>
<gene>
    <name evidence="1" type="ORF">PM10SUCC1_20560</name>
</gene>
<dbReference type="Pfam" id="PF08282">
    <property type="entry name" value="Hydrolase_3"/>
    <property type="match status" value="1"/>
</dbReference>
<dbReference type="AlphaFoldDB" id="A0A9W6GLP0"/>
<evidence type="ECO:0000313" key="2">
    <source>
        <dbReference type="Proteomes" id="UP001144471"/>
    </source>
</evidence>
<dbReference type="GO" id="GO:0000287">
    <property type="term" value="F:magnesium ion binding"/>
    <property type="evidence" value="ECO:0007669"/>
    <property type="project" value="TreeGrafter"/>
</dbReference>
<evidence type="ECO:0000313" key="1">
    <source>
        <dbReference type="EMBL" id="GLI56542.1"/>
    </source>
</evidence>
<dbReference type="Gene3D" id="3.30.1240.10">
    <property type="match status" value="1"/>
</dbReference>
<dbReference type="PROSITE" id="PS01229">
    <property type="entry name" value="COF_2"/>
    <property type="match status" value="1"/>
</dbReference>
<dbReference type="GO" id="GO:0005829">
    <property type="term" value="C:cytosol"/>
    <property type="evidence" value="ECO:0007669"/>
    <property type="project" value="TreeGrafter"/>
</dbReference>
<dbReference type="InterPro" id="IPR000150">
    <property type="entry name" value="Cof"/>
</dbReference>
<keyword evidence="2" id="KW-1185">Reference proteome</keyword>
<dbReference type="InterPro" id="IPR006379">
    <property type="entry name" value="HAD-SF_hydro_IIB"/>
</dbReference>
<accession>A0A9W6GLP0</accession>
<dbReference type="EMBL" id="BSDY01000008">
    <property type="protein sequence ID" value="GLI56542.1"/>
    <property type="molecule type" value="Genomic_DNA"/>
</dbReference>
<name>A0A9W6GLP0_9FUSO</name>
<proteinExistence type="predicted"/>
<dbReference type="Proteomes" id="UP001144471">
    <property type="component" value="Unassembled WGS sequence"/>
</dbReference>
<dbReference type="SUPFAM" id="SSF56784">
    <property type="entry name" value="HAD-like"/>
    <property type="match status" value="1"/>
</dbReference>
<dbReference type="InterPro" id="IPR023214">
    <property type="entry name" value="HAD_sf"/>
</dbReference>
<dbReference type="NCBIfam" id="TIGR00099">
    <property type="entry name" value="Cof-subfamily"/>
    <property type="match status" value="1"/>
</dbReference>
<reference evidence="1" key="1">
    <citation type="submission" date="2022-12" db="EMBL/GenBank/DDBJ databases">
        <title>Reference genome sequencing for broad-spectrum identification of bacterial and archaeal isolates by mass spectrometry.</title>
        <authorList>
            <person name="Sekiguchi Y."/>
            <person name="Tourlousse D.M."/>
        </authorList>
    </citation>
    <scope>NUCLEOTIDE SEQUENCE</scope>
    <source>
        <strain evidence="1">10succ1</strain>
    </source>
</reference>
<dbReference type="NCBIfam" id="TIGR01484">
    <property type="entry name" value="HAD-SF-IIB"/>
    <property type="match status" value="1"/>
</dbReference>
<dbReference type="InterPro" id="IPR036412">
    <property type="entry name" value="HAD-like_sf"/>
</dbReference>
<organism evidence="1 2">
    <name type="scientific">Propionigenium maris DSM 9537</name>
    <dbReference type="NCBI Taxonomy" id="1123000"/>
    <lineage>
        <taxon>Bacteria</taxon>
        <taxon>Fusobacteriati</taxon>
        <taxon>Fusobacteriota</taxon>
        <taxon>Fusobacteriia</taxon>
        <taxon>Fusobacteriales</taxon>
        <taxon>Fusobacteriaceae</taxon>
        <taxon>Propionigenium</taxon>
    </lineage>
</organism>